<keyword evidence="4" id="KW-1134">Transmembrane beta strand</keyword>
<evidence type="ECO:0000313" key="10">
    <source>
        <dbReference type="EMBL" id="KRS14835.1"/>
    </source>
</evidence>
<dbReference type="PANTHER" id="PTHR30026:SF20">
    <property type="entry name" value="OUTER MEMBRANE PROTEIN TOLC"/>
    <property type="match status" value="1"/>
</dbReference>
<evidence type="ECO:0000256" key="4">
    <source>
        <dbReference type="ARBA" id="ARBA00022452"/>
    </source>
</evidence>
<name>A0A0T5P152_9RHOB</name>
<keyword evidence="8" id="KW-0175">Coiled coil</keyword>
<evidence type="ECO:0000256" key="2">
    <source>
        <dbReference type="ARBA" id="ARBA00007613"/>
    </source>
</evidence>
<dbReference type="GO" id="GO:1990281">
    <property type="term" value="C:efflux pump complex"/>
    <property type="evidence" value="ECO:0007669"/>
    <property type="project" value="TreeGrafter"/>
</dbReference>
<feature type="chain" id="PRO_5006664128" evidence="9">
    <location>
        <begin position="27"/>
        <end position="444"/>
    </location>
</feature>
<dbReference type="GO" id="GO:0015562">
    <property type="term" value="F:efflux transmembrane transporter activity"/>
    <property type="evidence" value="ECO:0007669"/>
    <property type="project" value="InterPro"/>
</dbReference>
<feature type="coiled-coil region" evidence="8">
    <location>
        <begin position="351"/>
        <end position="385"/>
    </location>
</feature>
<comment type="caution">
    <text evidence="10">The sequence shown here is derived from an EMBL/GenBank/DDBJ whole genome shotgun (WGS) entry which is preliminary data.</text>
</comment>
<keyword evidence="9" id="KW-0732">Signal</keyword>
<dbReference type="Proteomes" id="UP000051295">
    <property type="component" value="Unassembled WGS sequence"/>
</dbReference>
<sequence length="444" mass="47294">MGQRVRHITWAWLALAGLSLPGCMSAVPSDEIEGESVEVSRLAGVTPPPGAIAAAREEAETSVIITELLGRESVLPAGSAFARVSDAVLKADARASASELKAARLRAQAASKNWLPRVGPVVSLASLSDVVTQLAVDMVLFDHGRKKAERDFAKADVELAAITLSEDTNARVLTALSLYLDGAQARERVALERRTLKDMERFEYIMQERVRGGVSDRSDLGILRQKLAEIRARLAAAEEAGATARAELNAMSAVPLDEVTGLADVRVGGFDARPLDILRAEAERDRDIAQARVKRAGLLPGVNAGGTLGSGGTGVTVNAGQDSLLGVGTGASLKAIKAVEEASSRRVAQASEDATRQISRLESRLKALGRQVAEASQLTQEAKRNLDLFQGQYDAGQRRVMDVVGVYETFAEQQSRQVGLKYELALARLQLARVMGVLADGGRI</sequence>
<comment type="similarity">
    <text evidence="2">Belongs to the outer membrane factor (OMF) (TC 1.B.17) family.</text>
</comment>
<keyword evidence="11" id="KW-1185">Reference proteome</keyword>
<dbReference type="SUPFAM" id="SSF56954">
    <property type="entry name" value="Outer membrane efflux proteins (OEP)"/>
    <property type="match status" value="1"/>
</dbReference>
<dbReference type="InterPro" id="IPR003423">
    <property type="entry name" value="OMP_efflux"/>
</dbReference>
<accession>A0A0T5P152</accession>
<dbReference type="Pfam" id="PF02321">
    <property type="entry name" value="OEP"/>
    <property type="match status" value="1"/>
</dbReference>
<protein>
    <submittedName>
        <fullName evidence="10">Transporter</fullName>
    </submittedName>
</protein>
<comment type="subcellular location">
    <subcellularLocation>
        <location evidence="1">Cell outer membrane</location>
    </subcellularLocation>
</comment>
<dbReference type="PANTHER" id="PTHR30026">
    <property type="entry name" value="OUTER MEMBRANE PROTEIN TOLC"/>
    <property type="match status" value="1"/>
</dbReference>
<evidence type="ECO:0000256" key="8">
    <source>
        <dbReference type="SAM" id="Coils"/>
    </source>
</evidence>
<evidence type="ECO:0000256" key="3">
    <source>
        <dbReference type="ARBA" id="ARBA00022448"/>
    </source>
</evidence>
<evidence type="ECO:0000256" key="7">
    <source>
        <dbReference type="ARBA" id="ARBA00023237"/>
    </source>
</evidence>
<organism evidence="10 11">
    <name type="scientific">Roseovarius atlanticus</name>
    <dbReference type="NCBI Taxonomy" id="1641875"/>
    <lineage>
        <taxon>Bacteria</taxon>
        <taxon>Pseudomonadati</taxon>
        <taxon>Pseudomonadota</taxon>
        <taxon>Alphaproteobacteria</taxon>
        <taxon>Rhodobacterales</taxon>
        <taxon>Roseobacteraceae</taxon>
        <taxon>Roseovarius</taxon>
    </lineage>
</organism>
<evidence type="ECO:0000256" key="1">
    <source>
        <dbReference type="ARBA" id="ARBA00004442"/>
    </source>
</evidence>
<dbReference type="PATRIC" id="fig|1641875.4.peg.1790"/>
<dbReference type="Gene3D" id="1.20.1600.10">
    <property type="entry name" value="Outer membrane efflux proteins (OEP)"/>
    <property type="match status" value="1"/>
</dbReference>
<dbReference type="InterPro" id="IPR051906">
    <property type="entry name" value="TolC-like"/>
</dbReference>
<dbReference type="GO" id="GO:0015288">
    <property type="term" value="F:porin activity"/>
    <property type="evidence" value="ECO:0007669"/>
    <property type="project" value="TreeGrafter"/>
</dbReference>
<dbReference type="GO" id="GO:0009279">
    <property type="term" value="C:cell outer membrane"/>
    <property type="evidence" value="ECO:0007669"/>
    <property type="project" value="UniProtKB-SubCell"/>
</dbReference>
<evidence type="ECO:0000256" key="5">
    <source>
        <dbReference type="ARBA" id="ARBA00022692"/>
    </source>
</evidence>
<dbReference type="EMBL" id="LAXJ01000002">
    <property type="protein sequence ID" value="KRS14835.1"/>
    <property type="molecule type" value="Genomic_DNA"/>
</dbReference>
<dbReference type="OrthoDB" id="7790365at2"/>
<evidence type="ECO:0000256" key="6">
    <source>
        <dbReference type="ARBA" id="ARBA00023136"/>
    </source>
</evidence>
<dbReference type="AlphaFoldDB" id="A0A0T5P152"/>
<proteinExistence type="inferred from homology"/>
<feature type="coiled-coil region" evidence="8">
    <location>
        <begin position="220"/>
        <end position="247"/>
    </location>
</feature>
<dbReference type="RefSeq" id="WP_057790234.1">
    <property type="nucleotide sequence ID" value="NZ_LAXJ01000002.1"/>
</dbReference>
<dbReference type="STRING" id="1641875.XM53_03420"/>
<keyword evidence="5" id="KW-0812">Transmembrane</keyword>
<evidence type="ECO:0000256" key="9">
    <source>
        <dbReference type="SAM" id="SignalP"/>
    </source>
</evidence>
<keyword evidence="3" id="KW-0813">Transport</keyword>
<keyword evidence="7" id="KW-0998">Cell outer membrane</keyword>
<reference evidence="10 11" key="1">
    <citation type="submission" date="2015-04" db="EMBL/GenBank/DDBJ databases">
        <title>The draft genome sequence of Roseovarius sp.R12b.</title>
        <authorList>
            <person name="Li G."/>
            <person name="Lai Q."/>
            <person name="Shao Z."/>
            <person name="Yan P."/>
        </authorList>
    </citation>
    <scope>NUCLEOTIDE SEQUENCE [LARGE SCALE GENOMIC DNA]</scope>
    <source>
        <strain evidence="10 11">R12B</strain>
    </source>
</reference>
<feature type="signal peptide" evidence="9">
    <location>
        <begin position="1"/>
        <end position="26"/>
    </location>
</feature>
<gene>
    <name evidence="10" type="ORF">XM53_03420</name>
</gene>
<keyword evidence="6" id="KW-0472">Membrane</keyword>
<evidence type="ECO:0000313" key="11">
    <source>
        <dbReference type="Proteomes" id="UP000051295"/>
    </source>
</evidence>